<dbReference type="InterPro" id="IPR036938">
    <property type="entry name" value="PAP2/HPO_sf"/>
</dbReference>
<keyword evidence="3" id="KW-1185">Reference proteome</keyword>
<evidence type="ECO:0000259" key="1">
    <source>
        <dbReference type="SMART" id="SM00014"/>
    </source>
</evidence>
<accession>A0ABS8AYV0</accession>
<dbReference type="CDD" id="cd03394">
    <property type="entry name" value="PAP2_like_5"/>
    <property type="match status" value="1"/>
</dbReference>
<protein>
    <submittedName>
        <fullName evidence="2">Phosphatase PAP2 family protein</fullName>
    </submittedName>
</protein>
<dbReference type="SUPFAM" id="SSF48317">
    <property type="entry name" value="Acid phosphatase/Vanadium-dependent haloperoxidase"/>
    <property type="match status" value="1"/>
</dbReference>
<dbReference type="SMART" id="SM00014">
    <property type="entry name" value="acidPPc"/>
    <property type="match status" value="1"/>
</dbReference>
<dbReference type="Proteomes" id="UP001165296">
    <property type="component" value="Unassembled WGS sequence"/>
</dbReference>
<name>A0ABS8AYV0_9BACT</name>
<proteinExistence type="predicted"/>
<feature type="domain" description="Phosphatidic acid phosphatase type 2/haloperoxidase" evidence="1">
    <location>
        <begin position="100"/>
        <end position="202"/>
    </location>
</feature>
<gene>
    <name evidence="2" type="ORF">LGH74_23615</name>
</gene>
<evidence type="ECO:0000313" key="2">
    <source>
        <dbReference type="EMBL" id="MCB2410995.1"/>
    </source>
</evidence>
<comment type="caution">
    <text evidence="2">The sequence shown here is derived from an EMBL/GenBank/DDBJ whole genome shotgun (WGS) entry which is preliminary data.</text>
</comment>
<dbReference type="Gene3D" id="1.20.144.10">
    <property type="entry name" value="Phosphatidic acid phosphatase type 2/haloperoxidase"/>
    <property type="match status" value="1"/>
</dbReference>
<reference evidence="2" key="1">
    <citation type="submission" date="2021-10" db="EMBL/GenBank/DDBJ databases">
        <authorList>
            <person name="Dean J.D."/>
            <person name="Kim M.K."/>
            <person name="Newey C.N."/>
            <person name="Stoker T.S."/>
            <person name="Thompson D.W."/>
            <person name="Grose J.H."/>
        </authorList>
    </citation>
    <scope>NUCLEOTIDE SEQUENCE</scope>
    <source>
        <strain evidence="2">BT178</strain>
    </source>
</reference>
<organism evidence="2 3">
    <name type="scientific">Hymenobacter lucidus</name>
    <dbReference type="NCBI Taxonomy" id="2880930"/>
    <lineage>
        <taxon>Bacteria</taxon>
        <taxon>Pseudomonadati</taxon>
        <taxon>Bacteroidota</taxon>
        <taxon>Cytophagia</taxon>
        <taxon>Cytophagales</taxon>
        <taxon>Hymenobacteraceae</taxon>
        <taxon>Hymenobacter</taxon>
    </lineage>
</organism>
<dbReference type="InterPro" id="IPR000326">
    <property type="entry name" value="PAP2/HPO"/>
</dbReference>
<dbReference type="EMBL" id="JAJADR010000013">
    <property type="protein sequence ID" value="MCB2410995.1"/>
    <property type="molecule type" value="Genomic_DNA"/>
</dbReference>
<dbReference type="Pfam" id="PF01569">
    <property type="entry name" value="PAP2"/>
    <property type="match status" value="1"/>
</dbReference>
<sequence>MADSLPTPIRPALLRRAANWARQPAGCRVLVPTLLLSAGVLTTHRIAVVNSDEELREELSEHMPAIRTTIDDQLRHAPAAAALGLSLVGVKGKHSTVNQALLFALTYTINNTLTSNLKNLTRVERPGGNGDFSSFPSQHTSAAFSAARFLDREYGENSGWYRAGGYSVATTVAALRLIKGNHWLSDVLAGAGVGMASTELAYWLYPLVQRVLVKGLQDRALVLPYYQSGAAGLTAVLVLR</sequence>
<evidence type="ECO:0000313" key="3">
    <source>
        <dbReference type="Proteomes" id="UP001165296"/>
    </source>
</evidence>